<name>A0A6N7XL25_9FIRM</name>
<dbReference type="EMBL" id="VUNA01000007">
    <property type="protein sequence ID" value="MST70636.1"/>
    <property type="molecule type" value="Genomic_DNA"/>
</dbReference>
<protein>
    <submittedName>
        <fullName evidence="1">Uncharacterized protein</fullName>
    </submittedName>
</protein>
<keyword evidence="2" id="KW-1185">Reference proteome</keyword>
<proteinExistence type="predicted"/>
<dbReference type="RefSeq" id="WP_154554201.1">
    <property type="nucleotide sequence ID" value="NZ_VUNA01000007.1"/>
</dbReference>
<accession>A0A6N7XL25</accession>
<gene>
    <name evidence="1" type="ORF">FYJ65_04645</name>
</gene>
<dbReference type="Proteomes" id="UP000469424">
    <property type="component" value="Unassembled WGS sequence"/>
</dbReference>
<sequence length="550" mass="62919">MADQKDFEIKTLTDNRDLLQEKYWWYIDGTEYGGIIDKISHDTESDEIVYTGRNFRGILATRVVEPQNGEDYVVVDGNAQDVLNMLIAQVGLSDLFVANESDIEINQYQFDRYTDLYSGIIKMLDSVNCKLKLRYSALDSKCHIWAELIDDYSDYLTYCKDNTVNFKISSNKGGVNHLICLGQGELKERYVIHLFTDEFGALQPYATTDTPMQDTDYILDKSMQVMIGLDEIAEVYDLSNAGLTQNYIPLTSQPHDWAKNFKNYFKLSDSSTDEHESYTGVEPQQEYFALDTKPGDWSKTYQNYYQKNDSDTSDSDYRAVDSVVISTTYPTLATKPSDWAKNYSNYYYRFDDGVEVTYPSVSGISYNTYKKQTRKPSDWAKNYSSYYVITKDKKGKKHYTSVKGMGKKKNKAPAWKKNKYYTQYSNEKPPAFKNGYHRKKVEKSGAPTWVSGMYYYMEEAAPTWDNGAFYALVNDNYAELVNGGIDRLESLSNTESQEVTLEDFEADIGDVVGGIDDVTGIELCEKITNMIVTIQNDVINIDYSIGGENK</sequence>
<comment type="caution">
    <text evidence="1">The sequence shown here is derived from an EMBL/GenBank/DDBJ whole genome shotgun (WGS) entry which is preliminary data.</text>
</comment>
<evidence type="ECO:0000313" key="2">
    <source>
        <dbReference type="Proteomes" id="UP000469424"/>
    </source>
</evidence>
<reference evidence="1 2" key="1">
    <citation type="submission" date="2019-08" db="EMBL/GenBank/DDBJ databases">
        <title>In-depth cultivation of the pig gut microbiome towards novel bacterial diversity and tailored functional studies.</title>
        <authorList>
            <person name="Wylensek D."/>
            <person name="Hitch T.C.A."/>
            <person name="Clavel T."/>
        </authorList>
    </citation>
    <scope>NUCLEOTIDE SEQUENCE [LARGE SCALE GENOMIC DNA]</scope>
    <source>
        <strain evidence="1 2">WCA-MUC-591-APC-4B</strain>
    </source>
</reference>
<evidence type="ECO:0000313" key="1">
    <source>
        <dbReference type="EMBL" id="MST70636.1"/>
    </source>
</evidence>
<organism evidence="1 2">
    <name type="scientific">Mogibacterium kristiansenii</name>
    <dbReference type="NCBI Taxonomy" id="2606708"/>
    <lineage>
        <taxon>Bacteria</taxon>
        <taxon>Bacillati</taxon>
        <taxon>Bacillota</taxon>
        <taxon>Clostridia</taxon>
        <taxon>Peptostreptococcales</taxon>
        <taxon>Anaerovoracaceae</taxon>
        <taxon>Mogibacterium</taxon>
    </lineage>
</organism>
<dbReference type="AlphaFoldDB" id="A0A6N7XL25"/>